<feature type="region of interest" description="Disordered" evidence="1">
    <location>
        <begin position="157"/>
        <end position="180"/>
    </location>
</feature>
<dbReference type="OrthoDB" id="10065076at2759"/>
<feature type="compositionally biased region" description="Acidic residues" evidence="1">
    <location>
        <begin position="47"/>
        <end position="68"/>
    </location>
</feature>
<sequence>MDFVSYDEHQAWLPGVIRNLSDFRLTTSFQHPFYCPLDIQDTLIDDEDEEDEEEEDGYGQDGEEEVIDESQNLSCQIHRGDKEWIEEGCTHITTETTYRLLHFVDLINSDIQRYFGRKNREEDPDACDIYEDRTFLGKCGRERYYADLVKMAQAGGGSGAVGGAGQEEDRESPPPSLNLPREAHCQALEDLCSQENAQQLGPLAELFDYGLRRYAGSSGGSKQIRRQRVDRRHGHILPMCKRHLPSSFWTEPTPTHPVCMLSTSSTPDFSDLLANWTTESGQELQGAVRDSPHELSRQALETDYHMS</sequence>
<feature type="compositionally biased region" description="Basic and acidic residues" evidence="1">
    <location>
        <begin position="290"/>
        <end position="307"/>
    </location>
</feature>
<dbReference type="EMBL" id="JAINUF010000004">
    <property type="protein sequence ID" value="KAJ8363928.1"/>
    <property type="molecule type" value="Genomic_DNA"/>
</dbReference>
<reference evidence="2" key="1">
    <citation type="journal article" date="2023" name="Science">
        <title>Genome structures resolve the early diversification of teleost fishes.</title>
        <authorList>
            <person name="Parey E."/>
            <person name="Louis A."/>
            <person name="Montfort J."/>
            <person name="Bouchez O."/>
            <person name="Roques C."/>
            <person name="Iampietro C."/>
            <person name="Lluch J."/>
            <person name="Castinel A."/>
            <person name="Donnadieu C."/>
            <person name="Desvignes T."/>
            <person name="Floi Bucao C."/>
            <person name="Jouanno E."/>
            <person name="Wen M."/>
            <person name="Mejri S."/>
            <person name="Dirks R."/>
            <person name="Jansen H."/>
            <person name="Henkel C."/>
            <person name="Chen W.J."/>
            <person name="Zahm M."/>
            <person name="Cabau C."/>
            <person name="Klopp C."/>
            <person name="Thompson A.W."/>
            <person name="Robinson-Rechavi M."/>
            <person name="Braasch I."/>
            <person name="Lecointre G."/>
            <person name="Bobe J."/>
            <person name="Postlethwait J.H."/>
            <person name="Berthelot C."/>
            <person name="Roest Crollius H."/>
            <person name="Guiguen Y."/>
        </authorList>
    </citation>
    <scope>NUCLEOTIDE SEQUENCE</scope>
    <source>
        <strain evidence="2">WJC10195</strain>
    </source>
</reference>
<organism evidence="2 3">
    <name type="scientific">Synaphobranchus kaupii</name>
    <name type="common">Kaup's arrowtooth eel</name>
    <dbReference type="NCBI Taxonomy" id="118154"/>
    <lineage>
        <taxon>Eukaryota</taxon>
        <taxon>Metazoa</taxon>
        <taxon>Chordata</taxon>
        <taxon>Craniata</taxon>
        <taxon>Vertebrata</taxon>
        <taxon>Euteleostomi</taxon>
        <taxon>Actinopterygii</taxon>
        <taxon>Neopterygii</taxon>
        <taxon>Teleostei</taxon>
        <taxon>Anguilliformes</taxon>
        <taxon>Synaphobranchidae</taxon>
        <taxon>Synaphobranchus</taxon>
    </lineage>
</organism>
<feature type="region of interest" description="Disordered" evidence="1">
    <location>
        <begin position="47"/>
        <end position="69"/>
    </location>
</feature>
<dbReference type="AlphaFoldDB" id="A0A9Q1FPX6"/>
<evidence type="ECO:0000313" key="3">
    <source>
        <dbReference type="Proteomes" id="UP001152622"/>
    </source>
</evidence>
<accession>A0A9Q1FPX6</accession>
<name>A0A9Q1FPX6_SYNKA</name>
<proteinExistence type="predicted"/>
<feature type="region of interest" description="Disordered" evidence="1">
    <location>
        <begin position="286"/>
        <end position="307"/>
    </location>
</feature>
<comment type="caution">
    <text evidence="2">The sequence shown here is derived from an EMBL/GenBank/DDBJ whole genome shotgun (WGS) entry which is preliminary data.</text>
</comment>
<dbReference type="Pfam" id="PF15238">
    <property type="entry name" value="TEADIR3"/>
    <property type="match status" value="1"/>
</dbReference>
<evidence type="ECO:0000256" key="1">
    <source>
        <dbReference type="SAM" id="MobiDB-lite"/>
    </source>
</evidence>
<gene>
    <name evidence="2" type="ORF">SKAU_G00127590</name>
</gene>
<dbReference type="InterPro" id="IPR053819">
    <property type="entry name" value="TEADIR3_omega_loop"/>
</dbReference>
<dbReference type="Proteomes" id="UP001152622">
    <property type="component" value="Chromosome 4"/>
</dbReference>
<protein>
    <submittedName>
        <fullName evidence="2">Uncharacterized protein</fullName>
    </submittedName>
</protein>
<keyword evidence="3" id="KW-1185">Reference proteome</keyword>
<evidence type="ECO:0000313" key="2">
    <source>
        <dbReference type="EMBL" id="KAJ8363928.1"/>
    </source>
</evidence>